<proteinExistence type="predicted"/>
<evidence type="ECO:0000313" key="3">
    <source>
        <dbReference type="EMBL" id="UNV85768.1"/>
    </source>
</evidence>
<dbReference type="AlphaFoldDB" id="A0AA36UJ67"/>
<reference evidence="2 4" key="1">
    <citation type="submission" date="2011-05" db="EMBL/GenBank/DDBJ databases">
        <authorList>
            <person name="Muzny D."/>
            <person name="Qin X."/>
            <person name="Deng J."/>
            <person name="Jiang H."/>
            <person name="Liu Y."/>
            <person name="Qu J."/>
            <person name="Song X.-Z."/>
            <person name="Zhang L."/>
            <person name="Thornton R."/>
            <person name="Coyle M."/>
            <person name="Francisco L."/>
            <person name="Jackson L."/>
            <person name="Javaid M."/>
            <person name="Korchina V."/>
            <person name="Kovar C."/>
            <person name="Mata R."/>
            <person name="Mathew T."/>
            <person name="Ngo R."/>
            <person name="Nguyen L."/>
            <person name="Nguyen N."/>
            <person name="Okwuonu G."/>
            <person name="Ongeri F."/>
            <person name="Pham C."/>
            <person name="Simmons D."/>
            <person name="Wilczek-Boney K."/>
            <person name="Hale W."/>
            <person name="Jakkamsetti A."/>
            <person name="Pham P."/>
            <person name="Ruth R."/>
            <person name="San Lucas F."/>
            <person name="Warren J."/>
            <person name="Zhang J."/>
            <person name="Zhao Z."/>
            <person name="Zhou C."/>
            <person name="Zhu D."/>
            <person name="Lee S."/>
            <person name="Bess C."/>
            <person name="Blankenburg K."/>
            <person name="Forbes L."/>
            <person name="Fu Q."/>
            <person name="Gubbala S."/>
            <person name="Hirani K."/>
            <person name="Jayaseelan J.C."/>
            <person name="Lara F."/>
            <person name="Munidasa M."/>
            <person name="Palculict T."/>
            <person name="Patil S."/>
            <person name="Pu L.-L."/>
            <person name="Saada N."/>
            <person name="Tang L."/>
            <person name="Weissenberger G."/>
            <person name="Zhu Y."/>
            <person name="Hemphill L."/>
            <person name="Shang Y."/>
            <person name="Youmans B."/>
            <person name="Ayvaz T."/>
            <person name="Ross M."/>
            <person name="Santibanez J."/>
            <person name="Aqrawi P."/>
            <person name="Gross S."/>
            <person name="Joshi V."/>
            <person name="Fowler G."/>
            <person name="Nazareth L."/>
            <person name="Reid J."/>
            <person name="Worley K."/>
            <person name="Petrosino J."/>
            <person name="Highlander S."/>
            <person name="Gibbs R."/>
        </authorList>
    </citation>
    <scope>NUCLEOTIDE SEQUENCE [LARGE SCALE GENOMIC DNA]</scope>
    <source>
        <strain evidence="2 4">ATCC 33926</strain>
    </source>
</reference>
<protein>
    <submittedName>
        <fullName evidence="3">Beta-ketoacyl synthase chain length factor</fullName>
    </submittedName>
</protein>
<evidence type="ECO:0000313" key="5">
    <source>
        <dbReference type="Proteomes" id="UP000829455"/>
    </source>
</evidence>
<accession>A0AA36UJ67</accession>
<dbReference type="EMBL" id="CP094241">
    <property type="protein sequence ID" value="UNV85768.1"/>
    <property type="molecule type" value="Genomic_DNA"/>
</dbReference>
<feature type="domain" description="Beta-ketoacyl synthase-like N-terminal" evidence="1">
    <location>
        <begin position="28"/>
        <end position="248"/>
    </location>
</feature>
<evidence type="ECO:0000313" key="4">
    <source>
        <dbReference type="Proteomes" id="UP000004982"/>
    </source>
</evidence>
<dbReference type="EMBL" id="AFQE01000097">
    <property type="protein sequence ID" value="EGQ76374.1"/>
    <property type="molecule type" value="Genomic_DNA"/>
</dbReference>
<reference evidence="3 5" key="2">
    <citation type="submission" date="2022-03" db="EMBL/GenBank/DDBJ databases">
        <title>Genome sequencing of Neisseria macacae.</title>
        <authorList>
            <person name="Baek M.-G."/>
        </authorList>
    </citation>
    <scope>NUCLEOTIDE SEQUENCE [LARGE SCALE GENOMIC DNA]</scope>
    <source>
        <strain evidence="3 5">ATCC 33926</strain>
    </source>
</reference>
<gene>
    <name evidence="2" type="ORF">HMPREF9418_2017</name>
    <name evidence="3" type="ORF">MON40_04455</name>
</gene>
<dbReference type="InterPro" id="IPR014030">
    <property type="entry name" value="Ketoacyl_synth_N"/>
</dbReference>
<dbReference type="Proteomes" id="UP000004982">
    <property type="component" value="Unassembled WGS sequence"/>
</dbReference>
<keyword evidence="5" id="KW-1185">Reference proteome</keyword>
<evidence type="ECO:0000313" key="2">
    <source>
        <dbReference type="EMBL" id="EGQ76374.1"/>
    </source>
</evidence>
<dbReference type="Pfam" id="PF13723">
    <property type="entry name" value="Ketoacyl-synt_2"/>
    <property type="match status" value="1"/>
</dbReference>
<dbReference type="Proteomes" id="UP000829455">
    <property type="component" value="Chromosome"/>
</dbReference>
<sequence length="252" mass="27785">MSSNICRFSFNIAAWHASSSKIATPEQWRQWASGALDADGLPDHKPALAFLPALQRRRLGKAARLICDASWELAEQYPGSPLVYASHDGEINRSFELWLGLLQTDSVSPTSFGLSVHNAPAGQWSMLRGDMSEHTALAAGSDNFETTLAEAYALLQDGAPSVLVLIADDPLSDDYPVHATRAPFAYALSLVLTQGDGYTLSLDVDDTSSENPSDLLSADYWGALDWIRFLLSDDLSAEWQHEKRRWTWCKKP</sequence>
<evidence type="ECO:0000259" key="1">
    <source>
        <dbReference type="Pfam" id="PF13723"/>
    </source>
</evidence>
<organism evidence="2 4">
    <name type="scientific">Neisseria macacae ATCC 33926</name>
    <dbReference type="NCBI Taxonomy" id="997348"/>
    <lineage>
        <taxon>Bacteria</taxon>
        <taxon>Pseudomonadati</taxon>
        <taxon>Pseudomonadota</taxon>
        <taxon>Betaproteobacteria</taxon>
        <taxon>Neisseriales</taxon>
        <taxon>Neisseriaceae</taxon>
        <taxon>Neisseria</taxon>
    </lineage>
</organism>
<name>A0AA36UJ67_9NEIS</name>
<dbReference type="RefSeq" id="WP_003764599.1">
    <property type="nucleotide sequence ID" value="NZ_CP094241.1"/>
</dbReference>